<reference evidence="1 2" key="1">
    <citation type="journal article" date="2020" name="ISME J.">
        <title>Uncovering the hidden diversity of litter-decomposition mechanisms in mushroom-forming fungi.</title>
        <authorList>
            <person name="Floudas D."/>
            <person name="Bentzer J."/>
            <person name="Ahren D."/>
            <person name="Johansson T."/>
            <person name="Persson P."/>
            <person name="Tunlid A."/>
        </authorList>
    </citation>
    <scope>NUCLEOTIDE SEQUENCE [LARGE SCALE GENOMIC DNA]</scope>
    <source>
        <strain evidence="1 2">CBS 146.42</strain>
    </source>
</reference>
<dbReference type="EMBL" id="JAACJO010000002">
    <property type="protein sequence ID" value="KAF5361987.1"/>
    <property type="molecule type" value="Genomic_DNA"/>
</dbReference>
<proteinExistence type="predicted"/>
<evidence type="ECO:0000313" key="1">
    <source>
        <dbReference type="EMBL" id="KAF5361987.1"/>
    </source>
</evidence>
<dbReference type="AlphaFoldDB" id="A0A8H5LLU2"/>
<comment type="caution">
    <text evidence="1">The sequence shown here is derived from an EMBL/GenBank/DDBJ whole genome shotgun (WGS) entry which is preliminary data.</text>
</comment>
<dbReference type="Proteomes" id="UP000559027">
    <property type="component" value="Unassembled WGS sequence"/>
</dbReference>
<name>A0A8H5LLU2_9AGAR</name>
<gene>
    <name evidence="1" type="ORF">D9756_002420</name>
</gene>
<dbReference type="OrthoDB" id="3145038at2759"/>
<sequence length="275" mass="30951">MYTDQTRICIYEVDYRYERKPKFQATLLATIWDCARGNVRSCVDLSENYLVQCCGLINVDKDKLSVILQLRRYSGDPAVSERYTERQLTQVGPVRTFFLPNDQLGVVTTSSVEVYAIRETKSTASPELTLLHRIPVNYDPNLSSRPFIGPRETRLVGVCDNFIQCISISHDPSTPPTIDMMGPMKFGSTGTTSHAKFGPLASVFYKTRHCIELTTYDLSSRCFFNFRRLRLNLSDSCVGSEITTLAGLDDNTGRIVLKLGGNSSFLVMDLVIPSW</sequence>
<protein>
    <submittedName>
        <fullName evidence="1">Uncharacterized protein</fullName>
    </submittedName>
</protein>
<keyword evidence="2" id="KW-1185">Reference proteome</keyword>
<organism evidence="1 2">
    <name type="scientific">Leucocoprinus leucothites</name>
    <dbReference type="NCBI Taxonomy" id="201217"/>
    <lineage>
        <taxon>Eukaryota</taxon>
        <taxon>Fungi</taxon>
        <taxon>Dikarya</taxon>
        <taxon>Basidiomycota</taxon>
        <taxon>Agaricomycotina</taxon>
        <taxon>Agaricomycetes</taxon>
        <taxon>Agaricomycetidae</taxon>
        <taxon>Agaricales</taxon>
        <taxon>Agaricineae</taxon>
        <taxon>Agaricaceae</taxon>
        <taxon>Leucocoprinus</taxon>
    </lineage>
</organism>
<accession>A0A8H5LLU2</accession>
<evidence type="ECO:0000313" key="2">
    <source>
        <dbReference type="Proteomes" id="UP000559027"/>
    </source>
</evidence>